<dbReference type="Pfam" id="PF14325">
    <property type="entry name" value="DUF4383"/>
    <property type="match status" value="1"/>
</dbReference>
<name>A0A2V4B0E1_9PSEU</name>
<dbReference type="EMBL" id="MASW01000002">
    <property type="protein sequence ID" value="PXY27721.1"/>
    <property type="molecule type" value="Genomic_DNA"/>
</dbReference>
<reference evidence="1 2" key="1">
    <citation type="submission" date="2016-07" db="EMBL/GenBank/DDBJ databases">
        <title>Draft genome sequence of Prauserella muralis DSM 45305, isolated from a mould-covered wall in an indoor environment.</title>
        <authorList>
            <person name="Ruckert C."/>
            <person name="Albersmeier A."/>
            <person name="Jiang C.-L."/>
            <person name="Jiang Y."/>
            <person name="Kalinowski J."/>
            <person name="Schneider O."/>
            <person name="Winkler A."/>
            <person name="Zotchev S.B."/>
        </authorList>
    </citation>
    <scope>NUCLEOTIDE SEQUENCE [LARGE SCALE GENOMIC DNA]</scope>
    <source>
        <strain evidence="1 2">DSM 45305</strain>
    </source>
</reference>
<organism evidence="1 2">
    <name type="scientific">Prauserella muralis</name>
    <dbReference type="NCBI Taxonomy" id="588067"/>
    <lineage>
        <taxon>Bacteria</taxon>
        <taxon>Bacillati</taxon>
        <taxon>Actinomycetota</taxon>
        <taxon>Actinomycetes</taxon>
        <taxon>Pseudonocardiales</taxon>
        <taxon>Pseudonocardiaceae</taxon>
        <taxon>Prauserella</taxon>
    </lineage>
</organism>
<sequence length="137" mass="14145">MTRALAPDRARARRLRTTAGLTALVLLAAGLLGLLALLVPWLPGFSLLQSVLYVAAGAWGWNLARSTPGAQRFLIATGCGALVLWLLGVFVPGPGAENLLGLDGVDNLLHLGLGIALLLIGSGAFSSARDDEPTPNP</sequence>
<dbReference type="Proteomes" id="UP000249915">
    <property type="component" value="Unassembled WGS sequence"/>
</dbReference>
<keyword evidence="2" id="KW-1185">Reference proteome</keyword>
<dbReference type="AlphaFoldDB" id="A0A2V4B0E1"/>
<protein>
    <submittedName>
        <fullName evidence="1">Uncharacterized protein</fullName>
    </submittedName>
</protein>
<evidence type="ECO:0000313" key="2">
    <source>
        <dbReference type="Proteomes" id="UP000249915"/>
    </source>
</evidence>
<dbReference type="OrthoDB" id="572373at2"/>
<proteinExistence type="predicted"/>
<evidence type="ECO:0000313" key="1">
    <source>
        <dbReference type="EMBL" id="PXY27721.1"/>
    </source>
</evidence>
<dbReference type="RefSeq" id="WP_112281731.1">
    <property type="nucleotide sequence ID" value="NZ_MASW01000002.1"/>
</dbReference>
<accession>A0A2V4B0E1</accession>
<comment type="caution">
    <text evidence="1">The sequence shown here is derived from an EMBL/GenBank/DDBJ whole genome shotgun (WGS) entry which is preliminary data.</text>
</comment>
<gene>
    <name evidence="1" type="ORF">BAY60_15145</name>
</gene>